<dbReference type="GO" id="GO:0071555">
    <property type="term" value="P:cell wall organization"/>
    <property type="evidence" value="ECO:0007669"/>
    <property type="project" value="UniProtKB-KW"/>
</dbReference>
<evidence type="ECO:0000259" key="10">
    <source>
        <dbReference type="Pfam" id="PF00905"/>
    </source>
</evidence>
<dbReference type="Pfam" id="PF03717">
    <property type="entry name" value="PBP_dimer"/>
    <property type="match status" value="1"/>
</dbReference>
<accession>A0A0F8Z087</accession>
<feature type="domain" description="Penicillin-binding protein transpeptidase" evidence="10">
    <location>
        <begin position="217"/>
        <end position="345"/>
    </location>
</feature>
<feature type="non-terminal residue" evidence="12">
    <location>
        <position position="1"/>
    </location>
</feature>
<dbReference type="Gene3D" id="3.40.710.10">
    <property type="entry name" value="DD-peptidase/beta-lactamase superfamily"/>
    <property type="match status" value="1"/>
</dbReference>
<dbReference type="InterPro" id="IPR036138">
    <property type="entry name" value="PBP_dimer_sf"/>
</dbReference>
<evidence type="ECO:0000259" key="11">
    <source>
        <dbReference type="Pfam" id="PF03717"/>
    </source>
</evidence>
<keyword evidence="9" id="KW-0961">Cell wall biogenesis/degradation</keyword>
<evidence type="ECO:0000313" key="12">
    <source>
        <dbReference type="EMBL" id="KKK53591.1"/>
    </source>
</evidence>
<dbReference type="InterPro" id="IPR005311">
    <property type="entry name" value="PBP_dimer"/>
</dbReference>
<comment type="subcellular location">
    <subcellularLocation>
        <location evidence="2">Cell membrane</location>
    </subcellularLocation>
    <subcellularLocation>
        <location evidence="1">Membrane</location>
        <topology evidence="1">Single-pass membrane protein</topology>
    </subcellularLocation>
</comment>
<dbReference type="PANTHER" id="PTHR30627:SF2">
    <property type="entry name" value="PEPTIDOGLYCAN D,D-TRANSPEPTIDASE MRDA"/>
    <property type="match status" value="1"/>
</dbReference>
<dbReference type="GO" id="GO:0008658">
    <property type="term" value="F:penicillin binding"/>
    <property type="evidence" value="ECO:0007669"/>
    <property type="project" value="InterPro"/>
</dbReference>
<evidence type="ECO:0000256" key="9">
    <source>
        <dbReference type="ARBA" id="ARBA00023316"/>
    </source>
</evidence>
<keyword evidence="3" id="KW-1003">Cell membrane</keyword>
<keyword evidence="4" id="KW-0812">Transmembrane</keyword>
<name>A0A0F8Z087_9ZZZZ</name>
<keyword evidence="8" id="KW-0472">Membrane</keyword>
<dbReference type="Gene3D" id="3.30.1390.30">
    <property type="entry name" value="Penicillin-binding protein 2a, domain 3"/>
    <property type="match status" value="1"/>
</dbReference>
<dbReference type="AlphaFoldDB" id="A0A0F8Z087"/>
<dbReference type="InterPro" id="IPR001460">
    <property type="entry name" value="PCN-bd_Tpept"/>
</dbReference>
<evidence type="ECO:0000256" key="5">
    <source>
        <dbReference type="ARBA" id="ARBA00022960"/>
    </source>
</evidence>
<dbReference type="InterPro" id="IPR012338">
    <property type="entry name" value="Beta-lactam/transpept-like"/>
</dbReference>
<comment type="caution">
    <text evidence="12">The sequence shown here is derived from an EMBL/GenBank/DDBJ whole genome shotgun (WGS) entry which is preliminary data.</text>
</comment>
<protein>
    <recommendedName>
        <fullName evidence="13">Penicillin-binding protein 2</fullName>
    </recommendedName>
</protein>
<dbReference type="PANTHER" id="PTHR30627">
    <property type="entry name" value="PEPTIDOGLYCAN D,D-TRANSPEPTIDASE"/>
    <property type="match status" value="1"/>
</dbReference>
<dbReference type="EMBL" id="LAZR01066424">
    <property type="protein sequence ID" value="KKK53591.1"/>
    <property type="molecule type" value="Genomic_DNA"/>
</dbReference>
<evidence type="ECO:0000256" key="2">
    <source>
        <dbReference type="ARBA" id="ARBA00004236"/>
    </source>
</evidence>
<dbReference type="InterPro" id="IPR050515">
    <property type="entry name" value="Beta-lactam/transpept"/>
</dbReference>
<organism evidence="12">
    <name type="scientific">marine sediment metagenome</name>
    <dbReference type="NCBI Taxonomy" id="412755"/>
    <lineage>
        <taxon>unclassified sequences</taxon>
        <taxon>metagenomes</taxon>
        <taxon>ecological metagenomes</taxon>
    </lineage>
</organism>
<evidence type="ECO:0000256" key="7">
    <source>
        <dbReference type="ARBA" id="ARBA00022989"/>
    </source>
</evidence>
<dbReference type="SUPFAM" id="SSF56601">
    <property type="entry name" value="beta-lactamase/transpeptidase-like"/>
    <property type="match status" value="1"/>
</dbReference>
<reference evidence="12" key="1">
    <citation type="journal article" date="2015" name="Nature">
        <title>Complex archaea that bridge the gap between prokaryotes and eukaryotes.</title>
        <authorList>
            <person name="Spang A."/>
            <person name="Saw J.H."/>
            <person name="Jorgensen S.L."/>
            <person name="Zaremba-Niedzwiedzka K."/>
            <person name="Martijn J."/>
            <person name="Lind A.E."/>
            <person name="van Eijk R."/>
            <person name="Schleper C."/>
            <person name="Guy L."/>
            <person name="Ettema T.J."/>
        </authorList>
    </citation>
    <scope>NUCLEOTIDE SEQUENCE</scope>
</reference>
<dbReference type="SUPFAM" id="SSF56519">
    <property type="entry name" value="Penicillin binding protein dimerisation domain"/>
    <property type="match status" value="1"/>
</dbReference>
<dbReference type="GO" id="GO:0009252">
    <property type="term" value="P:peptidoglycan biosynthetic process"/>
    <property type="evidence" value="ECO:0007669"/>
    <property type="project" value="UniProtKB-KW"/>
</dbReference>
<keyword evidence="7" id="KW-1133">Transmembrane helix</keyword>
<evidence type="ECO:0000256" key="3">
    <source>
        <dbReference type="ARBA" id="ARBA00022475"/>
    </source>
</evidence>
<evidence type="ECO:0008006" key="13">
    <source>
        <dbReference type="Google" id="ProtNLM"/>
    </source>
</evidence>
<proteinExistence type="predicted"/>
<evidence type="ECO:0000256" key="4">
    <source>
        <dbReference type="ARBA" id="ARBA00022692"/>
    </source>
</evidence>
<feature type="domain" description="Penicillin-binding protein dimerisation" evidence="11">
    <location>
        <begin position="15"/>
        <end position="184"/>
    </location>
</feature>
<evidence type="ECO:0000256" key="6">
    <source>
        <dbReference type="ARBA" id="ARBA00022984"/>
    </source>
</evidence>
<keyword evidence="5" id="KW-0133">Cell shape</keyword>
<evidence type="ECO:0000256" key="8">
    <source>
        <dbReference type="ARBA" id="ARBA00023136"/>
    </source>
</evidence>
<feature type="non-terminal residue" evidence="12">
    <location>
        <position position="346"/>
    </location>
</feature>
<dbReference type="Gene3D" id="3.90.1310.10">
    <property type="entry name" value="Penicillin-binding protein 2a (Domain 2)"/>
    <property type="match status" value="1"/>
</dbReference>
<dbReference type="Pfam" id="PF00905">
    <property type="entry name" value="Transpeptidase"/>
    <property type="match status" value="1"/>
</dbReference>
<evidence type="ECO:0000256" key="1">
    <source>
        <dbReference type="ARBA" id="ARBA00004167"/>
    </source>
</evidence>
<sequence>FAELDDRSIVHLFTDTPRRGSILDRNGKELAVDASLPVIGFVPDLITDKEALISGLASALKMSESDVRTKVETDLPSYYFIPVTTLSYGTSVEALDKFYALSDLGVVVRHQTQRVYPHGDSVAHVLGYMAEVTADQLEELQAARYGPGDKIGALGLEAQFDDVLPGEHGGTLATITPEGTVSRTIAEKPAQAGKDLILTLDIDIQKATESSLGDRVGSIVVMDPRDNGVLALASYPSFNPQAITDGLSVEEHNKLANDERQPFLHRPLLATYALGSTFKPVTMAAGMEMAGVSASETFHCVPVWTGLGEAFPKNNWQTVDRGYLTPAQGLMASCNPVFYEIALRLD</sequence>
<dbReference type="GO" id="GO:0071972">
    <property type="term" value="F:peptidoglycan L,D-transpeptidase activity"/>
    <property type="evidence" value="ECO:0007669"/>
    <property type="project" value="TreeGrafter"/>
</dbReference>
<keyword evidence="6" id="KW-0573">Peptidoglycan synthesis</keyword>
<dbReference type="GO" id="GO:0008360">
    <property type="term" value="P:regulation of cell shape"/>
    <property type="evidence" value="ECO:0007669"/>
    <property type="project" value="UniProtKB-KW"/>
</dbReference>
<dbReference type="GO" id="GO:0005886">
    <property type="term" value="C:plasma membrane"/>
    <property type="evidence" value="ECO:0007669"/>
    <property type="project" value="UniProtKB-SubCell"/>
</dbReference>
<gene>
    <name evidence="12" type="ORF">LCGC14_3093250</name>
</gene>